<dbReference type="Pfam" id="PF02770">
    <property type="entry name" value="Acyl-CoA_dh_M"/>
    <property type="match status" value="1"/>
</dbReference>
<comment type="cofactor">
    <cofactor evidence="1 6">
        <name>FAD</name>
        <dbReference type="ChEBI" id="CHEBI:57692"/>
    </cofactor>
</comment>
<dbReference type="GO" id="GO:0005737">
    <property type="term" value="C:cytoplasm"/>
    <property type="evidence" value="ECO:0007669"/>
    <property type="project" value="TreeGrafter"/>
</dbReference>
<evidence type="ECO:0000256" key="2">
    <source>
        <dbReference type="ARBA" id="ARBA00009347"/>
    </source>
</evidence>
<protein>
    <submittedName>
        <fullName evidence="10">Acyl-CoA dehydrogenase family protein</fullName>
    </submittedName>
</protein>
<dbReference type="EMBL" id="CP059733">
    <property type="protein sequence ID" value="WDE07536.1"/>
    <property type="molecule type" value="Genomic_DNA"/>
</dbReference>
<dbReference type="SUPFAM" id="SSF56645">
    <property type="entry name" value="Acyl-CoA dehydrogenase NM domain-like"/>
    <property type="match status" value="1"/>
</dbReference>
<reference evidence="10 11" key="2">
    <citation type="journal article" date="2022" name="Mar. Drugs">
        <title>Bioassay-Guided Fractionation Leads to the Detection of Cholic Acid Generated by the Rare Thalassomonas sp.</title>
        <authorList>
            <person name="Pheiffer F."/>
            <person name="Schneider Y.K."/>
            <person name="Hansen E.H."/>
            <person name="Andersen J.H."/>
            <person name="Isaksson J."/>
            <person name="Busche T."/>
            <person name="R C."/>
            <person name="Kalinowski J."/>
            <person name="Zyl L.V."/>
            <person name="Trindade M."/>
        </authorList>
    </citation>
    <scope>NUCLEOTIDE SEQUENCE [LARGE SCALE GENOMIC DNA]</scope>
    <source>
        <strain evidence="10 11">XOM25</strain>
    </source>
</reference>
<evidence type="ECO:0000256" key="3">
    <source>
        <dbReference type="ARBA" id="ARBA00022630"/>
    </source>
</evidence>
<dbReference type="FunFam" id="1.10.540.10:FF:000026">
    <property type="entry name" value="Acyl-CoA dehydrogenase medium chain"/>
    <property type="match status" value="1"/>
</dbReference>
<keyword evidence="3 6" id="KW-0285">Flavoprotein</keyword>
<dbReference type="GO" id="GO:0003995">
    <property type="term" value="F:acyl-CoA dehydrogenase activity"/>
    <property type="evidence" value="ECO:0007669"/>
    <property type="project" value="InterPro"/>
</dbReference>
<dbReference type="Pfam" id="PF02771">
    <property type="entry name" value="Acyl-CoA_dh_N"/>
    <property type="match status" value="1"/>
</dbReference>
<dbReference type="InterPro" id="IPR036250">
    <property type="entry name" value="AcylCo_DH-like_C"/>
</dbReference>
<accession>A0AAE9Z695</accession>
<dbReference type="InterPro" id="IPR006089">
    <property type="entry name" value="Acyl-CoA_DH_CS"/>
</dbReference>
<dbReference type="Gene3D" id="2.40.110.10">
    <property type="entry name" value="Butyryl-CoA Dehydrogenase, subunit A, domain 2"/>
    <property type="match status" value="1"/>
</dbReference>
<dbReference type="InterPro" id="IPR006091">
    <property type="entry name" value="Acyl-CoA_Oxase/DH_mid-dom"/>
</dbReference>
<dbReference type="Pfam" id="PF00441">
    <property type="entry name" value="Acyl-CoA_dh_1"/>
    <property type="match status" value="1"/>
</dbReference>
<dbReference type="PANTHER" id="PTHR48083:SF6">
    <property type="entry name" value="ACYL-COA DEHYDROGENASE 6"/>
    <property type="match status" value="1"/>
</dbReference>
<dbReference type="InterPro" id="IPR046373">
    <property type="entry name" value="Acyl-CoA_Oxase/DH_mid-dom_sf"/>
</dbReference>
<dbReference type="PIRSF" id="PIRSF016578">
    <property type="entry name" value="HsaA"/>
    <property type="match status" value="1"/>
</dbReference>
<comment type="similarity">
    <text evidence="2 6">Belongs to the acyl-CoA dehydrogenase family.</text>
</comment>
<sequence>MILTNEHLALQRTVQQFVQQEINPYVNEWEEAGQFPTHKIFKKMGDLGLLGINKPVEYGGLGLDYSYAIILAEEIGAAHCGGVPLSITVQTDMATPALANFGSDELRREFLAPSISGDMVSCIAVSEPGAGSDVAAITTTAKKDGDDYIINGAKMWITNATQADYFCLLANTSEGHIHTNKSLIIVPANLPGVSVGDKLKKIGMRSSDTAPVFFDNVRVPQRYRIGEEGKGFTYQMQQFQLERLAGAALCIKGMENCVQSTIDYTRDRQAFGAPLINNQQIHFAMAHAQTDIEALRSLIYRATEELVQGKDVTKLASMAKLLGGKICRTLPDTCLQFWGGMGFVEESLINRLYRDYRLTAIAGGAEEVMLGIICKMMNILPKPVKKG</sequence>
<evidence type="ECO:0000256" key="5">
    <source>
        <dbReference type="ARBA" id="ARBA00023002"/>
    </source>
</evidence>
<dbReference type="InterPro" id="IPR013786">
    <property type="entry name" value="AcylCoA_DH/ox_N"/>
</dbReference>
<dbReference type="RefSeq" id="WP_044836821.1">
    <property type="nucleotide sequence ID" value="NZ_CP059733.1"/>
</dbReference>
<dbReference type="FunFam" id="2.40.110.10:FF:000002">
    <property type="entry name" value="Acyl-CoA dehydrogenase fadE12"/>
    <property type="match status" value="1"/>
</dbReference>
<evidence type="ECO:0000259" key="7">
    <source>
        <dbReference type="Pfam" id="PF00441"/>
    </source>
</evidence>
<name>A0AAE9Z695_9GAMM</name>
<dbReference type="AlphaFoldDB" id="A0AAE9Z695"/>
<keyword evidence="11" id="KW-1185">Reference proteome</keyword>
<feature type="domain" description="Acyl-CoA dehydrogenase/oxidase C-terminal" evidence="7">
    <location>
        <begin position="229"/>
        <end position="375"/>
    </location>
</feature>
<dbReference type="InterPro" id="IPR009075">
    <property type="entry name" value="AcylCo_DH/oxidase_C"/>
</dbReference>
<evidence type="ECO:0000256" key="4">
    <source>
        <dbReference type="ARBA" id="ARBA00022827"/>
    </source>
</evidence>
<dbReference type="InterPro" id="IPR037069">
    <property type="entry name" value="AcylCoA_DH/ox_N_sf"/>
</dbReference>
<proteinExistence type="inferred from homology"/>
<dbReference type="GO" id="GO:0050660">
    <property type="term" value="F:flavin adenine dinucleotide binding"/>
    <property type="evidence" value="ECO:0007669"/>
    <property type="project" value="InterPro"/>
</dbReference>
<feature type="domain" description="Acyl-CoA oxidase/dehydrogenase middle" evidence="8">
    <location>
        <begin position="122"/>
        <end position="217"/>
    </location>
</feature>
<dbReference type="PROSITE" id="PS00072">
    <property type="entry name" value="ACYL_COA_DH_1"/>
    <property type="match status" value="1"/>
</dbReference>
<evidence type="ECO:0000259" key="9">
    <source>
        <dbReference type="Pfam" id="PF02771"/>
    </source>
</evidence>
<dbReference type="Proteomes" id="UP000032352">
    <property type="component" value="Chromosome"/>
</dbReference>
<evidence type="ECO:0000256" key="1">
    <source>
        <dbReference type="ARBA" id="ARBA00001974"/>
    </source>
</evidence>
<gene>
    <name evidence="10" type="ORF">SG34_012010</name>
</gene>
<keyword evidence="4 6" id="KW-0274">FAD</keyword>
<dbReference type="KEGG" id="tvd:SG34_012010"/>
<evidence type="ECO:0000313" key="10">
    <source>
        <dbReference type="EMBL" id="WDE07536.1"/>
    </source>
</evidence>
<dbReference type="PROSITE" id="PS00073">
    <property type="entry name" value="ACYL_COA_DH_2"/>
    <property type="match status" value="1"/>
</dbReference>
<evidence type="ECO:0000259" key="8">
    <source>
        <dbReference type="Pfam" id="PF02770"/>
    </source>
</evidence>
<keyword evidence="5 6" id="KW-0560">Oxidoreductase</keyword>
<dbReference type="SUPFAM" id="SSF47203">
    <property type="entry name" value="Acyl-CoA dehydrogenase C-terminal domain-like"/>
    <property type="match status" value="1"/>
</dbReference>
<organism evidence="10 11">
    <name type="scientific">Thalassomonas viridans</name>
    <dbReference type="NCBI Taxonomy" id="137584"/>
    <lineage>
        <taxon>Bacteria</taxon>
        <taxon>Pseudomonadati</taxon>
        <taxon>Pseudomonadota</taxon>
        <taxon>Gammaproteobacteria</taxon>
        <taxon>Alteromonadales</taxon>
        <taxon>Colwelliaceae</taxon>
        <taxon>Thalassomonas</taxon>
    </lineage>
</organism>
<feature type="domain" description="Acyl-CoA dehydrogenase/oxidase N-terminal" evidence="9">
    <location>
        <begin position="4"/>
        <end position="118"/>
    </location>
</feature>
<evidence type="ECO:0000313" key="11">
    <source>
        <dbReference type="Proteomes" id="UP000032352"/>
    </source>
</evidence>
<dbReference type="InterPro" id="IPR009100">
    <property type="entry name" value="AcylCoA_DH/oxidase_NM_dom_sf"/>
</dbReference>
<dbReference type="Gene3D" id="1.10.540.10">
    <property type="entry name" value="Acyl-CoA dehydrogenase/oxidase, N-terminal domain"/>
    <property type="match status" value="1"/>
</dbReference>
<dbReference type="InterPro" id="IPR050741">
    <property type="entry name" value="Acyl-CoA_dehydrogenase"/>
</dbReference>
<reference evidence="10 11" key="1">
    <citation type="journal article" date="2015" name="Genome Announc.">
        <title>Draft Genome Sequences of Marine Isolates of Thalassomonas viridans and Thalassomonas actiniarum.</title>
        <authorList>
            <person name="Olonade I."/>
            <person name="van Zyl L.J."/>
            <person name="Trindade M."/>
        </authorList>
    </citation>
    <scope>NUCLEOTIDE SEQUENCE [LARGE SCALE GENOMIC DNA]</scope>
    <source>
        <strain evidence="10 11">XOM25</strain>
    </source>
</reference>
<dbReference type="Gene3D" id="1.20.140.10">
    <property type="entry name" value="Butyryl-CoA Dehydrogenase, subunit A, domain 3"/>
    <property type="match status" value="1"/>
</dbReference>
<dbReference type="GO" id="GO:0033539">
    <property type="term" value="P:fatty acid beta-oxidation using acyl-CoA dehydrogenase"/>
    <property type="evidence" value="ECO:0007669"/>
    <property type="project" value="TreeGrafter"/>
</dbReference>
<evidence type="ECO:0000256" key="6">
    <source>
        <dbReference type="RuleBase" id="RU362125"/>
    </source>
</evidence>
<dbReference type="PANTHER" id="PTHR48083">
    <property type="entry name" value="MEDIUM-CHAIN SPECIFIC ACYL-COA DEHYDROGENASE, MITOCHONDRIAL-RELATED"/>
    <property type="match status" value="1"/>
</dbReference>